<dbReference type="SUPFAM" id="SSF55248">
    <property type="entry name" value="PCD-like"/>
    <property type="match status" value="1"/>
</dbReference>
<dbReference type="GO" id="GO:0008124">
    <property type="term" value="F:4-alpha-hydroxytetrahydrobiopterin dehydratase activity"/>
    <property type="evidence" value="ECO:0007669"/>
    <property type="project" value="UniProtKB-EC"/>
</dbReference>
<dbReference type="EMBL" id="UOFI01000116">
    <property type="protein sequence ID" value="VAW68215.1"/>
    <property type="molecule type" value="Genomic_DNA"/>
</dbReference>
<dbReference type="CDD" id="cd00913">
    <property type="entry name" value="PCD_DCoH_subfamily_a"/>
    <property type="match status" value="1"/>
</dbReference>
<sequence>MTPLAEQSIRGYTPNSRALSNSDALQLLPGLDGWKLTPPGDPPCDNRRLYKNYRFDNFASALAFTNRVAELAEQANHHPRICIEWGAVSIHWWTHEVSGLFINDFIMAARCEQACL</sequence>
<dbReference type="Pfam" id="PF01329">
    <property type="entry name" value="Pterin_4a"/>
    <property type="match status" value="1"/>
</dbReference>
<dbReference type="HAMAP" id="MF_00434">
    <property type="entry name" value="Pterin_4_alpha"/>
    <property type="match status" value="1"/>
</dbReference>
<dbReference type="PANTHER" id="PTHR42805">
    <property type="entry name" value="PTERIN-4-ALPHA-CARBINOLAMINE DEHYDRATASE-RELATED"/>
    <property type="match status" value="1"/>
</dbReference>
<dbReference type="InterPro" id="IPR036428">
    <property type="entry name" value="PCD_sf"/>
</dbReference>
<dbReference type="EC" id="4.2.1.96" evidence="3"/>
<evidence type="ECO:0000313" key="5">
    <source>
        <dbReference type="EMBL" id="VAW68215.1"/>
    </source>
</evidence>
<dbReference type="Gene3D" id="3.30.1360.20">
    <property type="entry name" value="Transcriptional coactivator/pterin dehydratase"/>
    <property type="match status" value="1"/>
</dbReference>
<evidence type="ECO:0000256" key="2">
    <source>
        <dbReference type="ARBA" id="ARBA00006472"/>
    </source>
</evidence>
<keyword evidence="4 5" id="KW-0456">Lyase</keyword>
<organism evidence="5">
    <name type="scientific">hydrothermal vent metagenome</name>
    <dbReference type="NCBI Taxonomy" id="652676"/>
    <lineage>
        <taxon>unclassified sequences</taxon>
        <taxon>metagenomes</taxon>
        <taxon>ecological metagenomes</taxon>
    </lineage>
</organism>
<proteinExistence type="inferred from homology"/>
<dbReference type="InterPro" id="IPR050376">
    <property type="entry name" value="Pterin-4-alpha-carb_dehyd"/>
</dbReference>
<protein>
    <recommendedName>
        <fullName evidence="3">4a-hydroxytetrahydrobiopterin dehydratase</fullName>
        <ecNumber evidence="3">4.2.1.96</ecNumber>
    </recommendedName>
</protein>
<comment type="similarity">
    <text evidence="2">Belongs to the pterin-4-alpha-carbinolamine dehydratase family.</text>
</comment>
<evidence type="ECO:0000256" key="4">
    <source>
        <dbReference type="ARBA" id="ARBA00023239"/>
    </source>
</evidence>
<comment type="catalytic activity">
    <reaction evidence="1">
        <text>(4aS,6R)-4a-hydroxy-L-erythro-5,6,7,8-tetrahydrobiopterin = (6R)-L-erythro-6,7-dihydrobiopterin + H2O</text>
        <dbReference type="Rhea" id="RHEA:11920"/>
        <dbReference type="ChEBI" id="CHEBI:15377"/>
        <dbReference type="ChEBI" id="CHEBI:15642"/>
        <dbReference type="ChEBI" id="CHEBI:43120"/>
        <dbReference type="EC" id="4.2.1.96"/>
    </reaction>
</comment>
<dbReference type="AlphaFoldDB" id="A0A3B0XIM0"/>
<reference evidence="5" key="1">
    <citation type="submission" date="2018-06" db="EMBL/GenBank/DDBJ databases">
        <authorList>
            <person name="Zhirakovskaya E."/>
        </authorList>
    </citation>
    <scope>NUCLEOTIDE SEQUENCE</scope>
</reference>
<name>A0A3B0XIM0_9ZZZZ</name>
<evidence type="ECO:0000256" key="1">
    <source>
        <dbReference type="ARBA" id="ARBA00001554"/>
    </source>
</evidence>
<dbReference type="InterPro" id="IPR001533">
    <property type="entry name" value="Pterin_deHydtase"/>
</dbReference>
<evidence type="ECO:0000256" key="3">
    <source>
        <dbReference type="ARBA" id="ARBA00013252"/>
    </source>
</evidence>
<dbReference type="PANTHER" id="PTHR42805:SF1">
    <property type="entry name" value="PTERIN-4-ALPHA-CARBINOLAMINE DEHYDRATASE-RELATED"/>
    <property type="match status" value="1"/>
</dbReference>
<gene>
    <name evidence="5" type="ORF">MNBD_GAMMA09-1798</name>
</gene>
<dbReference type="GO" id="GO:0006729">
    <property type="term" value="P:tetrahydrobiopterin biosynthetic process"/>
    <property type="evidence" value="ECO:0007669"/>
    <property type="project" value="InterPro"/>
</dbReference>
<accession>A0A3B0XIM0</accession>